<dbReference type="PANTHER" id="PTHR11575">
    <property type="entry name" value="5'-NUCLEOTIDASE-RELATED"/>
    <property type="match status" value="1"/>
</dbReference>
<dbReference type="Proteomes" id="UP000310066">
    <property type="component" value="Unassembled WGS sequence"/>
</dbReference>
<dbReference type="GO" id="GO:0000166">
    <property type="term" value="F:nucleotide binding"/>
    <property type="evidence" value="ECO:0007669"/>
    <property type="project" value="InterPro"/>
</dbReference>
<feature type="signal peptide" evidence="1">
    <location>
        <begin position="1"/>
        <end position="16"/>
    </location>
</feature>
<evidence type="ECO:0000313" key="5">
    <source>
        <dbReference type="Proteomes" id="UP000310066"/>
    </source>
</evidence>
<feature type="domain" description="Calcineurin-like phosphoesterase" evidence="2">
    <location>
        <begin position="69"/>
        <end position="304"/>
    </location>
</feature>
<dbReference type="InterPro" id="IPR053828">
    <property type="entry name" value="Nucleosidase_C"/>
</dbReference>
<dbReference type="Gene3D" id="3.60.21.10">
    <property type="match status" value="1"/>
</dbReference>
<proteinExistence type="predicted"/>
<dbReference type="PIRSF" id="PIRSF017316">
    <property type="entry name" value="Pesterase_C1039"/>
    <property type="match status" value="1"/>
</dbReference>
<dbReference type="Pfam" id="PF21953">
    <property type="entry name" value="NadN_nucleosid_C"/>
    <property type="match status" value="1"/>
</dbReference>
<dbReference type="InterPro" id="IPR006179">
    <property type="entry name" value="5_nucleotidase/apyrase"/>
</dbReference>
<dbReference type="SUPFAM" id="SSF55816">
    <property type="entry name" value="5'-nucleotidase (syn. UDP-sugar hydrolase), C-terminal domain"/>
    <property type="match status" value="1"/>
</dbReference>
<dbReference type="Pfam" id="PF00149">
    <property type="entry name" value="Metallophos"/>
    <property type="match status" value="1"/>
</dbReference>
<dbReference type="InterPro" id="IPR036907">
    <property type="entry name" value="5'-Nucleotdase_C_sf"/>
</dbReference>
<dbReference type="InterPro" id="IPR041823">
    <property type="entry name" value="YHR202W_N"/>
</dbReference>
<evidence type="ECO:0000256" key="1">
    <source>
        <dbReference type="SAM" id="SignalP"/>
    </source>
</evidence>
<organism evidence="4 5">
    <name type="scientific">Friedmanniomyces endolithicus</name>
    <dbReference type="NCBI Taxonomy" id="329885"/>
    <lineage>
        <taxon>Eukaryota</taxon>
        <taxon>Fungi</taxon>
        <taxon>Dikarya</taxon>
        <taxon>Ascomycota</taxon>
        <taxon>Pezizomycotina</taxon>
        <taxon>Dothideomycetes</taxon>
        <taxon>Dothideomycetidae</taxon>
        <taxon>Mycosphaerellales</taxon>
        <taxon>Teratosphaeriaceae</taxon>
        <taxon>Friedmanniomyces</taxon>
    </lineage>
</organism>
<dbReference type="STRING" id="329885.A0A4U0UK67"/>
<protein>
    <recommendedName>
        <fullName evidence="6">Calcineurin-like phosphoesterase domain-containing protein</fullName>
    </recommendedName>
</protein>
<sequence length="700" mass="76853">MWQSLLILAFTAAAFACDSCYGPQDHVVRTRNVYPLAPGQGKLAKRMQPDAQNASYGPSRGPLAWGELNVIHTTDTHGWLEGHILEKNYGADWGDFVSFTKAMRNKADMYGVDMLIVDTGDLHDGAGLSDATSPNGVLSNPIFDNIDYDLLTIGNHELYVSSVAYEHFYNFSRVWGEKYLTSNVQILNQTSNEFQYMGRQYRYFTTPNGLRIMAFGFLFDFTGNSNVSRVYPAATVVQQSWFKAAVAGYPNNCETQVPIDIFVMLGHNPVRWNDSESTFQTYYNAIRTAQPNTPIQVFGGHSHIRDFAVYDEMTTALESGRYCETAGWFSMAGLKSSNYTGATLPAGVPHPTQHAISSNRTNDPNATNVGASLTYSRRYLDWNKVTFEYHATGSQNASAFDYYKGLQVTKNITATRTELHLNQILGCAPQTWCISCAPYGSSENIYSGLVPEALVGGVVNASRANNPRFLVVNSGGIRFDLVQGPFSIDDSYIVSPFADIFVYIPAVPYSVASQLLNLLNTNSAFNGKRKRDLSEDIHSRNLQTSDFSFEPIRRDDCQSPHPDQLLGKRAVASAIKRQSIALTPGYTTTDDLGSDGDDTLHSHIANYVDSIPAFIGANASLTSSLTATSPVDLIFIDYIDSDVLPALALLGATYTMSDIQYYINSSFSTNTYLNVYAQKAWSANITNCPVGVGVGGDAGT</sequence>
<feature type="domain" description="Putative 5'-nucleotidase C-terminal" evidence="3">
    <location>
        <begin position="431"/>
        <end position="644"/>
    </location>
</feature>
<dbReference type="OrthoDB" id="7722975at2759"/>
<dbReference type="PROSITE" id="PS00785">
    <property type="entry name" value="5_NUCLEOTIDASE_1"/>
    <property type="match status" value="1"/>
</dbReference>
<dbReference type="PANTHER" id="PTHR11575:SF22">
    <property type="entry name" value="ADL392WP"/>
    <property type="match status" value="1"/>
</dbReference>
<dbReference type="FunFam" id="3.60.21.10:FF:000043">
    <property type="entry name" value="Ser/Thr protein phosphatase family"/>
    <property type="match status" value="1"/>
</dbReference>
<evidence type="ECO:0000259" key="3">
    <source>
        <dbReference type="Pfam" id="PF21953"/>
    </source>
</evidence>
<gene>
    <name evidence="4" type="ORF">B0A54_12249</name>
</gene>
<dbReference type="GO" id="GO:0005576">
    <property type="term" value="C:extracellular region"/>
    <property type="evidence" value="ECO:0007669"/>
    <property type="project" value="UniProtKB-ARBA"/>
</dbReference>
<dbReference type="CDD" id="cd07407">
    <property type="entry name" value="MPP_YHR202W_N"/>
    <property type="match status" value="1"/>
</dbReference>
<comment type="caution">
    <text evidence="4">The sequence shown here is derived from an EMBL/GenBank/DDBJ whole genome shotgun (WGS) entry which is preliminary data.</text>
</comment>
<dbReference type="InterPro" id="IPR004843">
    <property type="entry name" value="Calcineurin-like_PHP"/>
</dbReference>
<dbReference type="GO" id="GO:0016788">
    <property type="term" value="F:hydrolase activity, acting on ester bonds"/>
    <property type="evidence" value="ECO:0007669"/>
    <property type="project" value="InterPro"/>
</dbReference>
<evidence type="ECO:0000259" key="2">
    <source>
        <dbReference type="Pfam" id="PF00149"/>
    </source>
</evidence>
<feature type="chain" id="PRO_5020504606" description="Calcineurin-like phosphoesterase domain-containing protein" evidence="1">
    <location>
        <begin position="17"/>
        <end position="700"/>
    </location>
</feature>
<dbReference type="InterPro" id="IPR014485">
    <property type="entry name" value="Pesterase_C1039"/>
</dbReference>
<dbReference type="EMBL" id="NAJP01000064">
    <property type="protein sequence ID" value="TKA36024.1"/>
    <property type="molecule type" value="Genomic_DNA"/>
</dbReference>
<dbReference type="GO" id="GO:0009166">
    <property type="term" value="P:nucleotide catabolic process"/>
    <property type="evidence" value="ECO:0007669"/>
    <property type="project" value="InterPro"/>
</dbReference>
<dbReference type="GO" id="GO:0005829">
    <property type="term" value="C:cytosol"/>
    <property type="evidence" value="ECO:0007669"/>
    <property type="project" value="TreeGrafter"/>
</dbReference>
<dbReference type="GO" id="GO:0046872">
    <property type="term" value="F:metal ion binding"/>
    <property type="evidence" value="ECO:0007669"/>
    <property type="project" value="InterPro"/>
</dbReference>
<dbReference type="Gene3D" id="3.90.780.10">
    <property type="entry name" value="5'-Nucleotidase, C-terminal domain"/>
    <property type="match status" value="2"/>
</dbReference>
<dbReference type="InterPro" id="IPR006146">
    <property type="entry name" value="5'-Nucleotdase_CS"/>
</dbReference>
<evidence type="ECO:0008006" key="6">
    <source>
        <dbReference type="Google" id="ProtNLM"/>
    </source>
</evidence>
<keyword evidence="1" id="KW-0732">Signal</keyword>
<reference evidence="4 5" key="1">
    <citation type="submission" date="2017-03" db="EMBL/GenBank/DDBJ databases">
        <title>Genomes of endolithic fungi from Antarctica.</title>
        <authorList>
            <person name="Coleine C."/>
            <person name="Masonjones S."/>
            <person name="Stajich J.E."/>
        </authorList>
    </citation>
    <scope>NUCLEOTIDE SEQUENCE [LARGE SCALE GENOMIC DNA]</scope>
    <source>
        <strain evidence="4 5">CCFEE 5311</strain>
    </source>
</reference>
<dbReference type="SUPFAM" id="SSF56300">
    <property type="entry name" value="Metallo-dependent phosphatases"/>
    <property type="match status" value="1"/>
</dbReference>
<dbReference type="InterPro" id="IPR029052">
    <property type="entry name" value="Metallo-depent_PP-like"/>
</dbReference>
<accession>A0A4U0UK67</accession>
<evidence type="ECO:0000313" key="4">
    <source>
        <dbReference type="EMBL" id="TKA36024.1"/>
    </source>
</evidence>
<dbReference type="AlphaFoldDB" id="A0A4U0UK67"/>
<name>A0A4U0UK67_9PEZI</name>